<reference evidence="1 2" key="1">
    <citation type="submission" date="2018-08" db="EMBL/GenBank/DDBJ databases">
        <title>A genome reference for cultivated species of the human gut microbiota.</title>
        <authorList>
            <person name="Zou Y."/>
            <person name="Xue W."/>
            <person name="Luo G."/>
        </authorList>
    </citation>
    <scope>NUCLEOTIDE SEQUENCE [LARGE SCALE GENOMIC DNA]</scope>
    <source>
        <strain evidence="1 2">AF33-12</strain>
    </source>
</reference>
<organism evidence="1 2">
    <name type="scientific">Mediterraneibacter gnavus</name>
    <name type="common">Ruminococcus gnavus</name>
    <dbReference type="NCBI Taxonomy" id="33038"/>
    <lineage>
        <taxon>Bacteria</taxon>
        <taxon>Bacillati</taxon>
        <taxon>Bacillota</taxon>
        <taxon>Clostridia</taxon>
        <taxon>Lachnospirales</taxon>
        <taxon>Lachnospiraceae</taxon>
        <taxon>Mediterraneibacter</taxon>
    </lineage>
</organism>
<evidence type="ECO:0000313" key="1">
    <source>
        <dbReference type="EMBL" id="RHM68498.1"/>
    </source>
</evidence>
<sequence>MRENNHCYDDIINLPHPTSKVHPRMPRIDRAAQFAPFAALSGHGEEIQEAARFTEEQMEISEDMKKELDKTFERLVQDLEQQPLVEIAYFEKDKRKQGGRYVTIKGYVKKVDFEKRILYLKDGSAIKSDTIFRITIQ</sequence>
<accession>A0A415S0G9</accession>
<comment type="caution">
    <text evidence="1">The sequence shown here is derived from an EMBL/GenBank/DDBJ whole genome shotgun (WGS) entry which is preliminary data.</text>
</comment>
<dbReference type="EMBL" id="QRQE01000082">
    <property type="protein sequence ID" value="RHM68498.1"/>
    <property type="molecule type" value="Genomic_DNA"/>
</dbReference>
<evidence type="ECO:0008006" key="3">
    <source>
        <dbReference type="Google" id="ProtNLM"/>
    </source>
</evidence>
<dbReference type="Proteomes" id="UP000285610">
    <property type="component" value="Unassembled WGS sequence"/>
</dbReference>
<gene>
    <name evidence="1" type="ORF">DWZ50_18850</name>
</gene>
<name>A0A415S0G9_MEDGN</name>
<proteinExistence type="predicted"/>
<dbReference type="AlphaFoldDB" id="A0A415S0G9"/>
<evidence type="ECO:0000313" key="2">
    <source>
        <dbReference type="Proteomes" id="UP000285610"/>
    </source>
</evidence>
<protein>
    <recommendedName>
        <fullName evidence="3">YolD-like protein</fullName>
    </recommendedName>
</protein>